<feature type="transmembrane region" description="Helical" evidence="6">
    <location>
        <begin position="184"/>
        <end position="202"/>
    </location>
</feature>
<dbReference type="PIRSF" id="PIRSF006324">
    <property type="entry name" value="LeuE"/>
    <property type="match status" value="1"/>
</dbReference>
<evidence type="ECO:0000256" key="1">
    <source>
        <dbReference type="ARBA" id="ARBA00004651"/>
    </source>
</evidence>
<sequence length="203" mass="20221">MIAGLDPVNVAAFLGAGLLLNLTPGSDVMFASASGLAGGPRAGIAAALGVALGGLLHTALAAAGLAALLVASPLAFDAVRWLGAGYLLFLAVKYWRAGPAQGVAGTAGLGRAIRRGFVTNALNPKVALFVLAFLPQLTDPATGPVWQQILVLGLLFSTTGFFVTAGYGALAGVAGKALGQATGWMGKVAAVIFGLLALRLVVE</sequence>
<dbReference type="InterPro" id="IPR001123">
    <property type="entry name" value="LeuE-type"/>
</dbReference>
<gene>
    <name evidence="7" type="ORF">GCM10011358_00890</name>
</gene>
<evidence type="ECO:0000256" key="2">
    <source>
        <dbReference type="ARBA" id="ARBA00022475"/>
    </source>
</evidence>
<dbReference type="Pfam" id="PF01810">
    <property type="entry name" value="LysE"/>
    <property type="match status" value="1"/>
</dbReference>
<keyword evidence="8" id="KW-1185">Reference proteome</keyword>
<feature type="transmembrane region" description="Helical" evidence="6">
    <location>
        <begin position="149"/>
        <end position="172"/>
    </location>
</feature>
<evidence type="ECO:0000256" key="4">
    <source>
        <dbReference type="ARBA" id="ARBA00022989"/>
    </source>
</evidence>
<dbReference type="PANTHER" id="PTHR30086:SF20">
    <property type="entry name" value="ARGININE EXPORTER PROTEIN ARGO-RELATED"/>
    <property type="match status" value="1"/>
</dbReference>
<organism evidence="7 8">
    <name type="scientific">Sinisalibacter lacisalsi</name>
    <dbReference type="NCBI Taxonomy" id="1526570"/>
    <lineage>
        <taxon>Bacteria</taxon>
        <taxon>Pseudomonadati</taxon>
        <taxon>Pseudomonadota</taxon>
        <taxon>Alphaproteobacteria</taxon>
        <taxon>Rhodobacterales</taxon>
        <taxon>Roseobacteraceae</taxon>
        <taxon>Sinisalibacter</taxon>
    </lineage>
</organism>
<keyword evidence="3 6" id="KW-0812">Transmembrane</keyword>
<feature type="transmembrane region" description="Helical" evidence="6">
    <location>
        <begin position="117"/>
        <end position="137"/>
    </location>
</feature>
<comment type="subcellular location">
    <subcellularLocation>
        <location evidence="1">Cell membrane</location>
        <topology evidence="1">Multi-pass membrane protein</topology>
    </subcellularLocation>
</comment>
<keyword evidence="2" id="KW-1003">Cell membrane</keyword>
<reference evidence="8" key="1">
    <citation type="journal article" date="2019" name="Int. J. Syst. Evol. Microbiol.">
        <title>The Global Catalogue of Microorganisms (GCM) 10K type strain sequencing project: providing services to taxonomists for standard genome sequencing and annotation.</title>
        <authorList>
            <consortium name="The Broad Institute Genomics Platform"/>
            <consortium name="The Broad Institute Genome Sequencing Center for Infectious Disease"/>
            <person name="Wu L."/>
            <person name="Ma J."/>
        </authorList>
    </citation>
    <scope>NUCLEOTIDE SEQUENCE [LARGE SCALE GENOMIC DNA]</scope>
    <source>
        <strain evidence="8">CGMCC 1.12922</strain>
    </source>
</reference>
<keyword evidence="5 6" id="KW-0472">Membrane</keyword>
<dbReference type="PANTHER" id="PTHR30086">
    <property type="entry name" value="ARGININE EXPORTER PROTEIN ARGO"/>
    <property type="match status" value="1"/>
</dbReference>
<protein>
    <submittedName>
        <fullName evidence="7">Threonine transporter RhtB</fullName>
    </submittedName>
</protein>
<feature type="transmembrane region" description="Helical" evidence="6">
    <location>
        <begin position="78"/>
        <end position="96"/>
    </location>
</feature>
<accession>A0ABQ1QAI4</accession>
<evidence type="ECO:0000256" key="6">
    <source>
        <dbReference type="SAM" id="Phobius"/>
    </source>
</evidence>
<dbReference type="Proteomes" id="UP000617355">
    <property type="component" value="Unassembled WGS sequence"/>
</dbReference>
<name>A0ABQ1QAI4_9RHOB</name>
<keyword evidence="4 6" id="KW-1133">Transmembrane helix</keyword>
<evidence type="ECO:0000313" key="8">
    <source>
        <dbReference type="Proteomes" id="UP000617355"/>
    </source>
</evidence>
<evidence type="ECO:0000313" key="7">
    <source>
        <dbReference type="EMBL" id="GGD20117.1"/>
    </source>
</evidence>
<evidence type="ECO:0000256" key="5">
    <source>
        <dbReference type="ARBA" id="ARBA00023136"/>
    </source>
</evidence>
<feature type="transmembrane region" description="Helical" evidence="6">
    <location>
        <begin position="44"/>
        <end position="72"/>
    </location>
</feature>
<comment type="caution">
    <text evidence="7">The sequence shown here is derived from an EMBL/GenBank/DDBJ whole genome shotgun (WGS) entry which is preliminary data.</text>
</comment>
<dbReference type="EMBL" id="BMGI01000001">
    <property type="protein sequence ID" value="GGD20117.1"/>
    <property type="molecule type" value="Genomic_DNA"/>
</dbReference>
<proteinExistence type="predicted"/>
<dbReference type="RefSeq" id="WP_188525644.1">
    <property type="nucleotide sequence ID" value="NZ_BMGI01000001.1"/>
</dbReference>
<evidence type="ECO:0000256" key="3">
    <source>
        <dbReference type="ARBA" id="ARBA00022692"/>
    </source>
</evidence>
<feature type="transmembrane region" description="Helical" evidence="6">
    <location>
        <begin position="12"/>
        <end position="32"/>
    </location>
</feature>